<dbReference type="EMBL" id="RCTY01000001">
    <property type="protein sequence ID" value="ROU09357.1"/>
    <property type="molecule type" value="Genomic_DNA"/>
</dbReference>
<gene>
    <name evidence="1" type="ORF">D9T17_00570</name>
</gene>
<dbReference type="Proteomes" id="UP000275910">
    <property type="component" value="Unassembled WGS sequence"/>
</dbReference>
<dbReference type="AlphaFoldDB" id="A0A3N2RPI1"/>
<accession>A0A3N2RPI1</accession>
<comment type="caution">
    <text evidence="1">The sequence shown here is derived from an EMBL/GenBank/DDBJ whole genome shotgun (WGS) entry which is preliminary data.</text>
</comment>
<organism evidence="1 2">
    <name type="scientific">Lysobacter enzymogenes</name>
    <dbReference type="NCBI Taxonomy" id="69"/>
    <lineage>
        <taxon>Bacteria</taxon>
        <taxon>Pseudomonadati</taxon>
        <taxon>Pseudomonadota</taxon>
        <taxon>Gammaproteobacteria</taxon>
        <taxon>Lysobacterales</taxon>
        <taxon>Lysobacteraceae</taxon>
        <taxon>Lysobacter</taxon>
    </lineage>
</organism>
<protein>
    <submittedName>
        <fullName evidence="1">Uncharacterized protein</fullName>
    </submittedName>
</protein>
<sequence>MKITHATPGPKRDTGDTGAAALRRYAACGLALAALLPALASAYGTCNAYLNADGTVQAVRGEGDCWIGWPSRIATGVYTVGVSYPLMDGTDPATGAPIRTLQPGICTISAGSDHAGAASVKMIPDFKPTMSPQPVPSTHNGRVTYTVRTFAAGPGPTLVPADLDFSMLCIN</sequence>
<evidence type="ECO:0000313" key="1">
    <source>
        <dbReference type="EMBL" id="ROU09357.1"/>
    </source>
</evidence>
<proteinExistence type="predicted"/>
<dbReference type="RefSeq" id="WP_123645577.1">
    <property type="nucleotide sequence ID" value="NZ_RCTY01000001.1"/>
</dbReference>
<evidence type="ECO:0000313" key="2">
    <source>
        <dbReference type="Proteomes" id="UP000275910"/>
    </source>
</evidence>
<name>A0A3N2RPI1_LYSEN</name>
<reference evidence="1 2" key="1">
    <citation type="submission" date="2018-10" db="EMBL/GenBank/DDBJ databases">
        <title>The genome of Lysobacter enzymogenes OH11.</title>
        <authorList>
            <person name="Liu F."/>
            <person name="Zhao Y."/>
            <person name="Qian G."/>
            <person name="Chen Y."/>
            <person name="Xu H."/>
        </authorList>
    </citation>
    <scope>NUCLEOTIDE SEQUENCE [LARGE SCALE GENOMIC DNA]</scope>
    <source>
        <strain evidence="1 2">OH11</strain>
    </source>
</reference>